<dbReference type="EMBL" id="JAEACU010000012">
    <property type="protein sequence ID" value="KAH7511790.1"/>
    <property type="molecule type" value="Genomic_DNA"/>
</dbReference>
<feature type="compositionally biased region" description="Low complexity" evidence="1">
    <location>
        <begin position="122"/>
        <end position="144"/>
    </location>
</feature>
<dbReference type="AlphaFoldDB" id="A0A978UAJ7"/>
<dbReference type="InterPro" id="IPR044681">
    <property type="entry name" value="PICBP-like"/>
</dbReference>
<evidence type="ECO:0000256" key="1">
    <source>
        <dbReference type="SAM" id="MobiDB-lite"/>
    </source>
</evidence>
<evidence type="ECO:0000259" key="2">
    <source>
        <dbReference type="SMART" id="SM01054"/>
    </source>
</evidence>
<feature type="compositionally biased region" description="Basic and acidic residues" evidence="1">
    <location>
        <begin position="460"/>
        <end position="473"/>
    </location>
</feature>
<feature type="region of interest" description="Disordered" evidence="1">
    <location>
        <begin position="316"/>
        <end position="352"/>
    </location>
</feature>
<feature type="region of interest" description="Disordered" evidence="1">
    <location>
        <begin position="505"/>
        <end position="572"/>
    </location>
</feature>
<dbReference type="SMART" id="SM01054">
    <property type="entry name" value="CaM_binding"/>
    <property type="match status" value="2"/>
</dbReference>
<feature type="region of interest" description="Disordered" evidence="1">
    <location>
        <begin position="1043"/>
        <end position="1108"/>
    </location>
</feature>
<accession>A0A978UAJ7</accession>
<feature type="compositionally biased region" description="Low complexity" evidence="1">
    <location>
        <begin position="99"/>
        <end position="112"/>
    </location>
</feature>
<dbReference type="PANTHER" id="PTHR33923">
    <property type="entry name" value="CALMODULIN-BINDING PROTEIN-RELATED"/>
    <property type="match status" value="1"/>
</dbReference>
<feature type="compositionally biased region" description="Polar residues" evidence="1">
    <location>
        <begin position="450"/>
        <end position="459"/>
    </location>
</feature>
<feature type="region of interest" description="Disordered" evidence="1">
    <location>
        <begin position="919"/>
        <end position="943"/>
    </location>
</feature>
<protein>
    <recommendedName>
        <fullName evidence="2">Calmodulin-binding domain-containing protein</fullName>
    </recommendedName>
</protein>
<dbReference type="PANTHER" id="PTHR33923:SF3">
    <property type="entry name" value="CALMODULIN BINDING PROTEIN PICBP"/>
    <property type="match status" value="1"/>
</dbReference>
<proteinExistence type="predicted"/>
<comment type="caution">
    <text evidence="3">The sequence shown here is derived from an EMBL/GenBank/DDBJ whole genome shotgun (WGS) entry which is preliminary data.</text>
</comment>
<feature type="domain" description="Calmodulin-binding" evidence="2">
    <location>
        <begin position="1086"/>
        <end position="1203"/>
    </location>
</feature>
<feature type="region of interest" description="Disordered" evidence="1">
    <location>
        <begin position="443"/>
        <end position="473"/>
    </location>
</feature>
<dbReference type="Pfam" id="PF07839">
    <property type="entry name" value="CaM_binding"/>
    <property type="match status" value="2"/>
</dbReference>
<sequence>MVAKELEIGTGSISGLESEHLAMTNESAKPARTIARRSSFKAAKTLSRMSSTKFKKPLMRKVSGGTEGNKMKTSGRHCVSSSGDEKASRSSSNKHFQASELSSESSCCSGSSDKMRKKSVYSSNPNSNSPGQRSSRVLTRTSSLKPSRISTTKMASIKAKSGSIIEKPTCSSTLKDAKFSEMLKSQHGGNESHENSLAEVCPFTYCSLHGHRHAAPPPLKRLISIRRRLLKSQKGKVENRSLRKEKYTGKANKKVQTSQMVCNGQDSVSEIVYGKEEINAGTETTYGEGKEEIHDSVIPAEELQQIGELNTPVSEATGVEDETVSSNHENGSNGSACNNNDESESTGKSLEVYDSECGKPLDELRRPKPDKLKEISRDYGVDSVANSAGNEADSIQRNNHNQKYMRMWHLMYKHSVRSINGRAENQLPLDQDVNKTEQVEDAHPLGETDNFGSCQGFSETNHDRATDSDSESNQKIEIHKNDAIQMVQEAFDEILLPEIQDHSYDGHSVTSSVESDQELSEHRDEEWSTSNSTHSSMDNVSESREETLLRTESTLSSNEEKTSSKVGDISNQKNSKSWSNLRRIIILKRFFKALEKVRRLDQWKSQSLPLEHVPEAEKINLRHQTLEERKSAEEWMLDYALQKVVSKLAPAQQRRVAQLVKAFETVLPFPDIKASLRSNVKVSSQVDIVQVSSDMLLQSGQRKSKESEAQSSAENMVGKTSHVKSEEYTGQATDFLTVEPQEPVKSPKLKETSLACCGIKTELDVSLSEATGKDWKEEQGVTSNIPNGNDKVILPCDQPDSINIHLPEMNGHRPCNKLKPDDIDNTCHEGQLNGKVQEVHEEINSSLSSEPSNKDSELCGEVIEANNIINAHGEQSETSKDLLPVDYEESIVVNNNVVSSASTDPSEDAMAARKENNGVEGAKSGFPQGFHQLEGSEPERKTDVAQETQLEKQSYTKLWFLVYKHMVSGIAADGETNLPDGEGKLEMDYGNTMTERICGRSSPFSDQDTIAKDSIAENQSVEFRRLEAIKLVEKAIDDILLPENKNNSLDDQSSNGDSITDQETQERNSSNFYKESFRESGKEEAEESRVPEPNISIQEEQEESVPKVGNKNWNNLKKLILLKRFINALEKVRKFTPKGPRFLPLEADQEAEKVHLKHQDVDDRKSSEEWMLDYALQQAVSRLTPARKRKVELLVEAFETVIPTIGS</sequence>
<reference evidence="3" key="1">
    <citation type="journal article" date="2021" name="Front. Plant Sci.">
        <title>Chromosome-Scale Genome Assembly for Chinese Sour Jujube and Insights Into Its Genome Evolution and Domestication Signature.</title>
        <authorList>
            <person name="Shen L.-Y."/>
            <person name="Luo H."/>
            <person name="Wang X.-L."/>
            <person name="Wang X.-M."/>
            <person name="Qiu X.-J."/>
            <person name="Liu H."/>
            <person name="Zhou S.-S."/>
            <person name="Jia K.-H."/>
            <person name="Nie S."/>
            <person name="Bao Y.-T."/>
            <person name="Zhang R.-G."/>
            <person name="Yun Q.-Z."/>
            <person name="Chai Y.-H."/>
            <person name="Lu J.-Y."/>
            <person name="Li Y."/>
            <person name="Zhao S.-W."/>
            <person name="Mao J.-F."/>
            <person name="Jia S.-G."/>
            <person name="Mao Y.-M."/>
        </authorList>
    </citation>
    <scope>NUCLEOTIDE SEQUENCE</scope>
    <source>
        <strain evidence="3">AT0</strain>
        <tissue evidence="3">Leaf</tissue>
    </source>
</reference>
<evidence type="ECO:0000313" key="4">
    <source>
        <dbReference type="Proteomes" id="UP000813462"/>
    </source>
</evidence>
<dbReference type="GO" id="GO:0005516">
    <property type="term" value="F:calmodulin binding"/>
    <property type="evidence" value="ECO:0007669"/>
    <property type="project" value="InterPro"/>
</dbReference>
<dbReference type="InterPro" id="IPR012417">
    <property type="entry name" value="CaM-bd_dom_pln"/>
</dbReference>
<feature type="compositionally biased region" description="Basic and acidic residues" evidence="1">
    <location>
        <begin position="1075"/>
        <end position="1090"/>
    </location>
</feature>
<feature type="region of interest" description="Disordered" evidence="1">
    <location>
        <begin position="23"/>
        <end position="161"/>
    </location>
</feature>
<feature type="compositionally biased region" description="Polar residues" evidence="1">
    <location>
        <begin position="324"/>
        <end position="340"/>
    </location>
</feature>
<evidence type="ECO:0000313" key="3">
    <source>
        <dbReference type="EMBL" id="KAH7511790.1"/>
    </source>
</evidence>
<dbReference type="Proteomes" id="UP000813462">
    <property type="component" value="Unassembled WGS sequence"/>
</dbReference>
<name>A0A978UAJ7_ZIZJJ</name>
<gene>
    <name evidence="3" type="ORF">FEM48_Zijuj12G0020000</name>
</gene>
<feature type="region of interest" description="Disordered" evidence="1">
    <location>
        <begin position="697"/>
        <end position="725"/>
    </location>
</feature>
<organism evidence="3 4">
    <name type="scientific">Ziziphus jujuba var. spinosa</name>
    <dbReference type="NCBI Taxonomy" id="714518"/>
    <lineage>
        <taxon>Eukaryota</taxon>
        <taxon>Viridiplantae</taxon>
        <taxon>Streptophyta</taxon>
        <taxon>Embryophyta</taxon>
        <taxon>Tracheophyta</taxon>
        <taxon>Spermatophyta</taxon>
        <taxon>Magnoliopsida</taxon>
        <taxon>eudicotyledons</taxon>
        <taxon>Gunneridae</taxon>
        <taxon>Pentapetalae</taxon>
        <taxon>rosids</taxon>
        <taxon>fabids</taxon>
        <taxon>Rosales</taxon>
        <taxon>Rhamnaceae</taxon>
        <taxon>Paliureae</taxon>
        <taxon>Ziziphus</taxon>
    </lineage>
</organism>
<feature type="compositionally biased region" description="Polar residues" evidence="1">
    <location>
        <begin position="1044"/>
        <end position="1073"/>
    </location>
</feature>
<feature type="domain" description="Calmodulin-binding" evidence="2">
    <location>
        <begin position="554"/>
        <end position="668"/>
    </location>
</feature>
<feature type="compositionally biased region" description="Polar residues" evidence="1">
    <location>
        <begin position="528"/>
        <end position="540"/>
    </location>
</feature>